<proteinExistence type="predicted"/>
<dbReference type="RefSeq" id="WP_042681429.1">
    <property type="nucleotide sequence ID" value="NZ_CABKTM010000043.1"/>
</dbReference>
<protein>
    <submittedName>
        <fullName evidence="1">Uncharacterized protein</fullName>
    </submittedName>
</protein>
<accession>A0A9X2MDD0</accession>
<sequence length="63" mass="7230">MDSLFFIALLFIIAMHYSIYINPSNKFACELIGESNIGKDDIVIKLSKVNLIILKTLKTFYIM</sequence>
<dbReference type="AlphaFoldDB" id="A0A9X2MDD0"/>
<evidence type="ECO:0000313" key="2">
    <source>
        <dbReference type="Proteomes" id="UP001142078"/>
    </source>
</evidence>
<name>A0A9X2MDD0_9FIRM</name>
<dbReference type="EMBL" id="JANJZL010000001">
    <property type="protein sequence ID" value="MCR2042922.1"/>
    <property type="molecule type" value="Genomic_DNA"/>
</dbReference>
<comment type="caution">
    <text evidence="1">The sequence shown here is derived from an EMBL/GenBank/DDBJ whole genome shotgun (WGS) entry which is preliminary data.</text>
</comment>
<evidence type="ECO:0000313" key="1">
    <source>
        <dbReference type="EMBL" id="MCR2042922.1"/>
    </source>
</evidence>
<keyword evidence="2" id="KW-1185">Reference proteome</keyword>
<reference evidence="1" key="1">
    <citation type="submission" date="2022-07" db="EMBL/GenBank/DDBJ databases">
        <title>Enhanced cultured diversity of the mouse gut microbiota enables custom-made synthetic communities.</title>
        <authorList>
            <person name="Afrizal A."/>
        </authorList>
    </citation>
    <scope>NUCLEOTIDE SEQUENCE</scope>
    <source>
        <strain evidence="1">DSM 29482</strain>
    </source>
</reference>
<gene>
    <name evidence="1" type="ORF">NSA23_02205</name>
</gene>
<dbReference type="Proteomes" id="UP001142078">
    <property type="component" value="Unassembled WGS sequence"/>
</dbReference>
<organism evidence="1 2">
    <name type="scientific">Anaerosalibacter massiliensis</name>
    <dbReference type="NCBI Taxonomy" id="1347392"/>
    <lineage>
        <taxon>Bacteria</taxon>
        <taxon>Bacillati</taxon>
        <taxon>Bacillota</taxon>
        <taxon>Tissierellia</taxon>
        <taxon>Tissierellales</taxon>
        <taxon>Sporanaerobacteraceae</taxon>
        <taxon>Anaerosalibacter</taxon>
    </lineage>
</organism>